<evidence type="ECO:0000256" key="1">
    <source>
        <dbReference type="ARBA" id="ARBA00004167"/>
    </source>
</evidence>
<evidence type="ECO:0000256" key="5">
    <source>
        <dbReference type="ARBA" id="ARBA00022737"/>
    </source>
</evidence>
<reference evidence="11 12" key="1">
    <citation type="submission" date="2024-12" db="EMBL/GenBank/DDBJ databases">
        <title>The unique morphological basis and parallel evolutionary history of personate flowers in Penstemon.</title>
        <authorList>
            <person name="Depatie T.H."/>
            <person name="Wessinger C.A."/>
        </authorList>
    </citation>
    <scope>NUCLEOTIDE SEQUENCE [LARGE SCALE GENOMIC DNA]</scope>
    <source>
        <strain evidence="11">WTNN_2</strain>
        <tissue evidence="11">Leaf</tissue>
    </source>
</reference>
<evidence type="ECO:0000259" key="10">
    <source>
        <dbReference type="Pfam" id="PF08263"/>
    </source>
</evidence>
<feature type="transmembrane region" description="Helical" evidence="9">
    <location>
        <begin position="44"/>
        <end position="65"/>
    </location>
</feature>
<dbReference type="InterPro" id="IPR032675">
    <property type="entry name" value="LRR_dom_sf"/>
</dbReference>
<accession>A0ABD3UAB2</accession>
<sequence length="517" mass="57160">MFVLTPCGPSALMALKKVTTTIIFFDLITARLPIIHDSPCHKYLFLLLLFTIFISLSCLTSLAAARCHVDDETGLLDFKSGIKTDPSRMLSSWIKGTDCCKWFGITCSTSNRVTTLTLVGRPNNLTQSLSGTISPSLSKLMLMHSIFLQDLKNLEGPFPYFLLNLPNIQYVYIENNKLSGPIPINISKMVHLSSLSLEGNRFSGPIPSSIGELTQLTQLRLGLNLLTGTIPNSIQRLKNLTLLHLDHNQISGTIPEIFSGFSNLRTLNFGYNKLTGKIPSGISSLAPLLAFLELGHNFLSGPIPDFLGKFQTLDTLDLSWNNFSGIVPKTFANLTKIFNLDLSHNLLVDPFPEMNVKGIESLDLSYNKFHLGTIPRWVTTSTIIYSLKLAKCGIKMKLDDWKPTDTYFYDYIDLSENEITGSAVTLLNRTDYLVGFYASGNKLKFDLGKLRIVKSLKDLDLSKNLVVGNVPKGVTGLEKLNVSYNHLCGKIPSTKFEASVFVGNDCLCGSPLPNCKV</sequence>
<comment type="caution">
    <text evidence="11">The sequence shown here is derived from an EMBL/GenBank/DDBJ whole genome shotgun (WGS) entry which is preliminary data.</text>
</comment>
<dbReference type="GO" id="GO:0016020">
    <property type="term" value="C:membrane"/>
    <property type="evidence" value="ECO:0007669"/>
    <property type="project" value="UniProtKB-SubCell"/>
</dbReference>
<keyword evidence="5" id="KW-0677">Repeat</keyword>
<dbReference type="InterPro" id="IPR001611">
    <property type="entry name" value="Leu-rich_rpt"/>
</dbReference>
<dbReference type="Pfam" id="PF13855">
    <property type="entry name" value="LRR_8"/>
    <property type="match status" value="1"/>
</dbReference>
<dbReference type="SMART" id="SM00369">
    <property type="entry name" value="LRR_TYP"/>
    <property type="match status" value="5"/>
</dbReference>
<dbReference type="Gene3D" id="3.80.10.10">
    <property type="entry name" value="Ribonuclease Inhibitor"/>
    <property type="match status" value="2"/>
</dbReference>
<dbReference type="GO" id="GO:0051707">
    <property type="term" value="P:response to other organism"/>
    <property type="evidence" value="ECO:0007669"/>
    <property type="project" value="UniProtKB-ARBA"/>
</dbReference>
<gene>
    <name evidence="11" type="ORF">ACJIZ3_003119</name>
</gene>
<evidence type="ECO:0000256" key="8">
    <source>
        <dbReference type="ARBA" id="ARBA00038043"/>
    </source>
</evidence>
<comment type="subcellular location">
    <subcellularLocation>
        <location evidence="2">Cell envelope</location>
    </subcellularLocation>
    <subcellularLocation>
        <location evidence="1">Membrane</location>
        <topology evidence="1">Single-pass membrane protein</topology>
    </subcellularLocation>
</comment>
<keyword evidence="12" id="KW-1185">Reference proteome</keyword>
<dbReference type="Pfam" id="PF00560">
    <property type="entry name" value="LRR_1"/>
    <property type="match status" value="5"/>
</dbReference>
<dbReference type="InterPro" id="IPR013210">
    <property type="entry name" value="LRR_N_plant-typ"/>
</dbReference>
<dbReference type="Proteomes" id="UP001634393">
    <property type="component" value="Unassembled WGS sequence"/>
</dbReference>
<comment type="similarity">
    <text evidence="8">Belongs to the polygalacturonase-inhibiting protein family.</text>
</comment>
<proteinExistence type="inferred from homology"/>
<dbReference type="GO" id="GO:0006952">
    <property type="term" value="P:defense response"/>
    <property type="evidence" value="ECO:0007669"/>
    <property type="project" value="UniProtKB-ARBA"/>
</dbReference>
<dbReference type="SUPFAM" id="SSF52058">
    <property type="entry name" value="L domain-like"/>
    <property type="match status" value="1"/>
</dbReference>
<dbReference type="FunFam" id="3.80.10.10:FF:000095">
    <property type="entry name" value="LRR receptor-like serine/threonine-protein kinase GSO1"/>
    <property type="match status" value="1"/>
</dbReference>
<name>A0ABD3UAB2_9LAMI</name>
<keyword evidence="7 9" id="KW-0472">Membrane</keyword>
<evidence type="ECO:0000256" key="7">
    <source>
        <dbReference type="ARBA" id="ARBA00023136"/>
    </source>
</evidence>
<evidence type="ECO:0000313" key="11">
    <source>
        <dbReference type="EMBL" id="KAL3845716.1"/>
    </source>
</evidence>
<dbReference type="InterPro" id="IPR003591">
    <property type="entry name" value="Leu-rich_rpt_typical-subtyp"/>
</dbReference>
<evidence type="ECO:0000256" key="6">
    <source>
        <dbReference type="ARBA" id="ARBA00022989"/>
    </source>
</evidence>
<feature type="domain" description="Leucine-rich repeat-containing N-terminal plant-type" evidence="10">
    <location>
        <begin position="70"/>
        <end position="108"/>
    </location>
</feature>
<evidence type="ECO:0000256" key="9">
    <source>
        <dbReference type="SAM" id="Phobius"/>
    </source>
</evidence>
<keyword evidence="4 9" id="KW-0812">Transmembrane</keyword>
<dbReference type="Pfam" id="PF08263">
    <property type="entry name" value="LRRNT_2"/>
    <property type="match status" value="1"/>
</dbReference>
<dbReference type="PANTHER" id="PTHR48059:SF19">
    <property type="entry name" value="RECEPTOR-LIKE PROTEIN KINASE 5"/>
    <property type="match status" value="1"/>
</dbReference>
<evidence type="ECO:0000256" key="2">
    <source>
        <dbReference type="ARBA" id="ARBA00004196"/>
    </source>
</evidence>
<protein>
    <recommendedName>
        <fullName evidence="10">Leucine-rich repeat-containing N-terminal plant-type domain-containing protein</fullName>
    </recommendedName>
</protein>
<organism evidence="11 12">
    <name type="scientific">Penstemon smallii</name>
    <dbReference type="NCBI Taxonomy" id="265156"/>
    <lineage>
        <taxon>Eukaryota</taxon>
        <taxon>Viridiplantae</taxon>
        <taxon>Streptophyta</taxon>
        <taxon>Embryophyta</taxon>
        <taxon>Tracheophyta</taxon>
        <taxon>Spermatophyta</taxon>
        <taxon>Magnoliopsida</taxon>
        <taxon>eudicotyledons</taxon>
        <taxon>Gunneridae</taxon>
        <taxon>Pentapetalae</taxon>
        <taxon>asterids</taxon>
        <taxon>lamiids</taxon>
        <taxon>Lamiales</taxon>
        <taxon>Plantaginaceae</taxon>
        <taxon>Cheloneae</taxon>
        <taxon>Penstemon</taxon>
    </lineage>
</organism>
<dbReference type="AlphaFoldDB" id="A0ABD3UAB2"/>
<keyword evidence="3" id="KW-0433">Leucine-rich repeat</keyword>
<evidence type="ECO:0000256" key="3">
    <source>
        <dbReference type="ARBA" id="ARBA00022614"/>
    </source>
</evidence>
<dbReference type="EMBL" id="JBJXBP010000002">
    <property type="protein sequence ID" value="KAL3845716.1"/>
    <property type="molecule type" value="Genomic_DNA"/>
</dbReference>
<dbReference type="InterPro" id="IPR051848">
    <property type="entry name" value="PGIP"/>
</dbReference>
<dbReference type="PANTHER" id="PTHR48059">
    <property type="entry name" value="POLYGALACTURONASE INHIBITOR 1"/>
    <property type="match status" value="1"/>
</dbReference>
<evidence type="ECO:0000256" key="4">
    <source>
        <dbReference type="ARBA" id="ARBA00022692"/>
    </source>
</evidence>
<keyword evidence="6 9" id="KW-1133">Transmembrane helix</keyword>
<evidence type="ECO:0000313" key="12">
    <source>
        <dbReference type="Proteomes" id="UP001634393"/>
    </source>
</evidence>